<dbReference type="PROSITE" id="PS50850">
    <property type="entry name" value="MFS"/>
    <property type="match status" value="1"/>
</dbReference>
<dbReference type="AlphaFoldDB" id="A0A344URN7"/>
<feature type="transmembrane region" description="Helical" evidence="6">
    <location>
        <begin position="37"/>
        <end position="57"/>
    </location>
</feature>
<gene>
    <name evidence="8" type="ORF">JS278_00744</name>
</gene>
<evidence type="ECO:0000256" key="5">
    <source>
        <dbReference type="ARBA" id="ARBA00023136"/>
    </source>
</evidence>
<evidence type="ECO:0000256" key="3">
    <source>
        <dbReference type="ARBA" id="ARBA00022692"/>
    </source>
</evidence>
<proteinExistence type="predicted"/>
<dbReference type="RefSeq" id="WP_114044025.1">
    <property type="nucleotide sequence ID" value="NZ_CP025198.1"/>
</dbReference>
<dbReference type="EMBL" id="CP025198">
    <property type="protein sequence ID" value="AXE37935.1"/>
    <property type="molecule type" value="Genomic_DNA"/>
</dbReference>
<protein>
    <recommendedName>
        <fullName evidence="7">Major facilitator superfamily (MFS) profile domain-containing protein</fullName>
    </recommendedName>
</protein>
<feature type="transmembrane region" description="Helical" evidence="6">
    <location>
        <begin position="69"/>
        <end position="89"/>
    </location>
</feature>
<evidence type="ECO:0000256" key="1">
    <source>
        <dbReference type="ARBA" id="ARBA00004651"/>
    </source>
</evidence>
<sequence>MKNFHHVLVNTLLANVTTSFLWFALTFWIYIETRSVLATGIVGGGYMALVAVCSLAFGVIVDHNRKKKVMVIAQIITFSMYLLAAGMWIALPDSAFLSVASPAFWAFIVVILAGSVVENMRNIALSTTVTLLVPDGRRDKANGLVGMVQGIAFMVTSVFSGLAIGYLGMGPTLLIALSATGVAFAHLVTISIPEDRIATAPRAASEADAASDWEGAAAPVPDGLPTLRDRVDLAGSIAAIRSVPGLFALIIFTCFNNLVGGVYMALMDPYGLELMSAQAWGVVMGVTSIGFIVGGAIIARTGLGSNPVRTLLAVNIGVAAVGGVFAIRESWLLFAVGIFVYMCMIPAAEASEQTILQRVVPFERQGRVFGFAQSLESAATPVSAFLVAPVAEFAIIPWMREGSGRHMLGWLLGSGDTRGIALMFLIAGLVMLAAVALAFVSPQYRRLSSHYAGMRQPVPAARGGR</sequence>
<feature type="transmembrane region" description="Helical" evidence="6">
    <location>
        <begin position="310"/>
        <end position="327"/>
    </location>
</feature>
<dbReference type="GO" id="GO:0022857">
    <property type="term" value="F:transmembrane transporter activity"/>
    <property type="evidence" value="ECO:0007669"/>
    <property type="project" value="InterPro"/>
</dbReference>
<keyword evidence="5 6" id="KW-0472">Membrane</keyword>
<dbReference type="GO" id="GO:0005886">
    <property type="term" value="C:plasma membrane"/>
    <property type="evidence" value="ECO:0007669"/>
    <property type="project" value="UniProtKB-SubCell"/>
</dbReference>
<dbReference type="CDD" id="cd06173">
    <property type="entry name" value="MFS_MefA_like"/>
    <property type="match status" value="1"/>
</dbReference>
<keyword evidence="2" id="KW-1003">Cell membrane</keyword>
<dbReference type="SUPFAM" id="SSF103473">
    <property type="entry name" value="MFS general substrate transporter"/>
    <property type="match status" value="1"/>
</dbReference>
<evidence type="ECO:0000256" key="2">
    <source>
        <dbReference type="ARBA" id="ARBA00022475"/>
    </source>
</evidence>
<feature type="transmembrane region" description="Helical" evidence="6">
    <location>
        <begin position="278"/>
        <end position="298"/>
    </location>
</feature>
<comment type="subcellular location">
    <subcellularLocation>
        <location evidence="1">Cell membrane</location>
        <topology evidence="1">Multi-pass membrane protein</topology>
    </subcellularLocation>
</comment>
<feature type="domain" description="Major facilitator superfamily (MFS) profile" evidence="7">
    <location>
        <begin position="1"/>
        <end position="445"/>
    </location>
</feature>
<name>A0A344URN7_9ACTN</name>
<reference evidence="8 9" key="1">
    <citation type="submission" date="2017-12" db="EMBL/GenBank/DDBJ databases">
        <title>The whole genome sequence of the Acidipropionibacterium virtanenii sp. nov. type strain JS278.</title>
        <authorList>
            <person name="Laine P."/>
            <person name="Deptula P."/>
            <person name="Varmanen P."/>
            <person name="Auvinen P."/>
        </authorList>
    </citation>
    <scope>NUCLEOTIDE SEQUENCE [LARGE SCALE GENOMIC DNA]</scope>
    <source>
        <strain evidence="8 9">JS278</strain>
    </source>
</reference>
<feature type="transmembrane region" description="Helical" evidence="6">
    <location>
        <begin position="173"/>
        <end position="192"/>
    </location>
</feature>
<feature type="transmembrane region" description="Helical" evidence="6">
    <location>
        <begin position="419"/>
        <end position="440"/>
    </location>
</feature>
<dbReference type="KEGG" id="acij:JS278_00744"/>
<dbReference type="Proteomes" id="UP000251995">
    <property type="component" value="Chromosome"/>
</dbReference>
<feature type="transmembrane region" description="Helical" evidence="6">
    <location>
        <begin position="12"/>
        <end position="31"/>
    </location>
</feature>
<dbReference type="OrthoDB" id="7441468at2"/>
<dbReference type="Pfam" id="PF07690">
    <property type="entry name" value="MFS_1"/>
    <property type="match status" value="1"/>
</dbReference>
<feature type="transmembrane region" description="Helical" evidence="6">
    <location>
        <begin position="246"/>
        <end position="266"/>
    </location>
</feature>
<feature type="transmembrane region" description="Helical" evidence="6">
    <location>
        <begin position="377"/>
        <end position="399"/>
    </location>
</feature>
<feature type="transmembrane region" description="Helical" evidence="6">
    <location>
        <begin position="333"/>
        <end position="356"/>
    </location>
</feature>
<evidence type="ECO:0000313" key="9">
    <source>
        <dbReference type="Proteomes" id="UP000251995"/>
    </source>
</evidence>
<dbReference type="InterPro" id="IPR020846">
    <property type="entry name" value="MFS_dom"/>
</dbReference>
<dbReference type="InterPro" id="IPR011701">
    <property type="entry name" value="MFS"/>
</dbReference>
<dbReference type="Gene3D" id="1.20.1250.20">
    <property type="entry name" value="MFS general substrate transporter like domains"/>
    <property type="match status" value="1"/>
</dbReference>
<feature type="transmembrane region" description="Helical" evidence="6">
    <location>
        <begin position="95"/>
        <end position="117"/>
    </location>
</feature>
<dbReference type="PANTHER" id="PTHR23513:SF6">
    <property type="entry name" value="MAJOR FACILITATOR SUPERFAMILY ASSOCIATED DOMAIN-CONTAINING PROTEIN"/>
    <property type="match status" value="1"/>
</dbReference>
<keyword evidence="3 6" id="KW-0812">Transmembrane</keyword>
<evidence type="ECO:0000313" key="8">
    <source>
        <dbReference type="EMBL" id="AXE37935.1"/>
    </source>
</evidence>
<keyword evidence="9" id="KW-1185">Reference proteome</keyword>
<evidence type="ECO:0000256" key="4">
    <source>
        <dbReference type="ARBA" id="ARBA00022989"/>
    </source>
</evidence>
<keyword evidence="4 6" id="KW-1133">Transmembrane helix</keyword>
<evidence type="ECO:0000259" key="7">
    <source>
        <dbReference type="PROSITE" id="PS50850"/>
    </source>
</evidence>
<dbReference type="InterPro" id="IPR036259">
    <property type="entry name" value="MFS_trans_sf"/>
</dbReference>
<dbReference type="PANTHER" id="PTHR23513">
    <property type="entry name" value="INTEGRAL MEMBRANE EFFLUX PROTEIN-RELATED"/>
    <property type="match status" value="1"/>
</dbReference>
<accession>A0A344URN7</accession>
<evidence type="ECO:0000256" key="6">
    <source>
        <dbReference type="SAM" id="Phobius"/>
    </source>
</evidence>
<organism evidence="8 9">
    <name type="scientific">Acidipropionibacterium virtanenii</name>
    <dbReference type="NCBI Taxonomy" id="2057246"/>
    <lineage>
        <taxon>Bacteria</taxon>
        <taxon>Bacillati</taxon>
        <taxon>Actinomycetota</taxon>
        <taxon>Actinomycetes</taxon>
        <taxon>Propionibacteriales</taxon>
        <taxon>Propionibacteriaceae</taxon>
        <taxon>Acidipropionibacterium</taxon>
    </lineage>
</organism>
<feature type="transmembrane region" description="Helical" evidence="6">
    <location>
        <begin position="144"/>
        <end position="167"/>
    </location>
</feature>